<evidence type="ECO:0000256" key="9">
    <source>
        <dbReference type="SAM" id="Phobius"/>
    </source>
</evidence>
<dbReference type="EMBL" id="DTGT01000142">
    <property type="protein sequence ID" value="HGH60545.1"/>
    <property type="molecule type" value="Genomic_DNA"/>
</dbReference>
<reference evidence="10" key="1">
    <citation type="journal article" date="2020" name="mSystems">
        <title>Genome- and Community-Level Interaction Insights into Carbon Utilization and Element Cycling Functions of Hydrothermarchaeota in Hydrothermal Sediment.</title>
        <authorList>
            <person name="Zhou Z."/>
            <person name="Liu Y."/>
            <person name="Xu W."/>
            <person name="Pan J."/>
            <person name="Luo Z.H."/>
            <person name="Li M."/>
        </authorList>
    </citation>
    <scope>NUCLEOTIDE SEQUENCE [LARGE SCALE GENOMIC DNA]</scope>
    <source>
        <strain evidence="10">SpSt-769</strain>
    </source>
</reference>
<dbReference type="GO" id="GO:0005886">
    <property type="term" value="C:plasma membrane"/>
    <property type="evidence" value="ECO:0007669"/>
    <property type="project" value="UniProtKB-SubCell"/>
</dbReference>
<keyword evidence="4" id="KW-0997">Cell inner membrane</keyword>
<dbReference type="AlphaFoldDB" id="A0A7C4ES21"/>
<proteinExistence type="inferred from homology"/>
<evidence type="ECO:0000256" key="7">
    <source>
        <dbReference type="ARBA" id="ARBA00023136"/>
    </source>
</evidence>
<keyword evidence="5 9" id="KW-0812">Transmembrane</keyword>
<evidence type="ECO:0000256" key="2">
    <source>
        <dbReference type="ARBA" id="ARBA00022448"/>
    </source>
</evidence>
<feature type="transmembrane region" description="Helical" evidence="9">
    <location>
        <begin position="112"/>
        <end position="134"/>
    </location>
</feature>
<evidence type="ECO:0000256" key="3">
    <source>
        <dbReference type="ARBA" id="ARBA00022475"/>
    </source>
</evidence>
<evidence type="ECO:0000256" key="5">
    <source>
        <dbReference type="ARBA" id="ARBA00022692"/>
    </source>
</evidence>
<protein>
    <submittedName>
        <fullName evidence="10">Uncharacterized protein</fullName>
    </submittedName>
</protein>
<comment type="similarity">
    <text evidence="8">Belongs to the TsuA/YedE (TC 9.B.102) family.</text>
</comment>
<keyword evidence="3" id="KW-1003">Cell membrane</keyword>
<sequence length="175" mass="18541">MKEPEYAKGFWNPYLAGVALGLVLLVTFYLMGTGLGASGAFARTAAVVAHGVNPQFVETNGYFKEFYRPGAPHPFVDWIVVQVVGVFAGGLVAVITARRFRISIGKGPTAGAWLRLSLAFIGGIIGGIGTRFAMGCTSGQALTGGATMAVGSWAFMMVVFATAFIAAYFVRREWS</sequence>
<dbReference type="PANTHER" id="PTHR30574:SF1">
    <property type="entry name" value="SULPHUR TRANSPORT DOMAIN-CONTAINING PROTEIN"/>
    <property type="match status" value="1"/>
</dbReference>
<evidence type="ECO:0000256" key="6">
    <source>
        <dbReference type="ARBA" id="ARBA00022989"/>
    </source>
</evidence>
<organism evidence="10">
    <name type="scientific">Desulfomonile tiedjei</name>
    <dbReference type="NCBI Taxonomy" id="2358"/>
    <lineage>
        <taxon>Bacteria</taxon>
        <taxon>Pseudomonadati</taxon>
        <taxon>Thermodesulfobacteriota</taxon>
        <taxon>Desulfomonilia</taxon>
        <taxon>Desulfomonilales</taxon>
        <taxon>Desulfomonilaceae</taxon>
        <taxon>Desulfomonile</taxon>
    </lineage>
</organism>
<keyword evidence="6 9" id="KW-1133">Transmembrane helix</keyword>
<evidence type="ECO:0000256" key="8">
    <source>
        <dbReference type="ARBA" id="ARBA00035655"/>
    </source>
</evidence>
<keyword evidence="7 9" id="KW-0472">Membrane</keyword>
<evidence type="ECO:0000256" key="1">
    <source>
        <dbReference type="ARBA" id="ARBA00004429"/>
    </source>
</evidence>
<feature type="transmembrane region" description="Helical" evidence="9">
    <location>
        <begin position="146"/>
        <end position="170"/>
    </location>
</feature>
<keyword evidence="2" id="KW-0813">Transport</keyword>
<feature type="transmembrane region" description="Helical" evidence="9">
    <location>
        <begin position="12"/>
        <end position="31"/>
    </location>
</feature>
<gene>
    <name evidence="10" type="ORF">ENV54_04515</name>
</gene>
<comment type="subcellular location">
    <subcellularLocation>
        <location evidence="1">Cell inner membrane</location>
        <topology evidence="1">Multi-pass membrane protein</topology>
    </subcellularLocation>
</comment>
<dbReference type="PANTHER" id="PTHR30574">
    <property type="entry name" value="INNER MEMBRANE PROTEIN YEDE"/>
    <property type="match status" value="1"/>
</dbReference>
<evidence type="ECO:0000256" key="4">
    <source>
        <dbReference type="ARBA" id="ARBA00022519"/>
    </source>
</evidence>
<dbReference type="InterPro" id="IPR007272">
    <property type="entry name" value="Sulf_transp_TsuA/YedE"/>
</dbReference>
<evidence type="ECO:0000313" key="10">
    <source>
        <dbReference type="EMBL" id="HGH60545.1"/>
    </source>
</evidence>
<accession>A0A7C4ES21</accession>
<comment type="caution">
    <text evidence="10">The sequence shown here is derived from an EMBL/GenBank/DDBJ whole genome shotgun (WGS) entry which is preliminary data.</text>
</comment>
<feature type="transmembrane region" description="Helical" evidence="9">
    <location>
        <begin position="78"/>
        <end position="100"/>
    </location>
</feature>
<name>A0A7C4ES21_9BACT</name>
<dbReference type="Pfam" id="PF04143">
    <property type="entry name" value="Sulf_transp"/>
    <property type="match status" value="1"/>
</dbReference>